<evidence type="ECO:0000313" key="6">
    <source>
        <dbReference type="EMBL" id="TDE07430.1"/>
    </source>
</evidence>
<name>A0A4R5D6G5_9ACTN</name>
<dbReference type="InParanoid" id="A0A4R5D6G5"/>
<dbReference type="InterPro" id="IPR036188">
    <property type="entry name" value="FAD/NAD-bd_sf"/>
</dbReference>
<dbReference type="PRINTS" id="PR00411">
    <property type="entry name" value="PNDRDTASEI"/>
</dbReference>
<dbReference type="InterPro" id="IPR003953">
    <property type="entry name" value="FAD-dep_OxRdtase_2_FAD-bd"/>
</dbReference>
<evidence type="ECO:0000256" key="3">
    <source>
        <dbReference type="ARBA" id="ARBA00022827"/>
    </source>
</evidence>
<dbReference type="RefSeq" id="WP_131897600.1">
    <property type="nucleotide sequence ID" value="NZ_SMKZ01000030.1"/>
</dbReference>
<keyword evidence="7" id="KW-1185">Reference proteome</keyword>
<keyword evidence="4" id="KW-0560">Oxidoreductase</keyword>
<dbReference type="Proteomes" id="UP000294739">
    <property type="component" value="Unassembled WGS sequence"/>
</dbReference>
<evidence type="ECO:0000256" key="2">
    <source>
        <dbReference type="ARBA" id="ARBA00022630"/>
    </source>
</evidence>
<evidence type="ECO:0000259" key="5">
    <source>
        <dbReference type="Pfam" id="PF00890"/>
    </source>
</evidence>
<sequence length="488" mass="51822">MNGERVDVVVVGSGNAGMTAAHAAAERGRSVVVLERAPWGEHGGNSYYTAGATRVAHGGLDDLLPLIDADDRLPLTVVPAYPAEEYLADLERLTDGRGDPELAEVLVAESLDTVRWQHRLGLRFRLMYERQAYPLPDGGYRFWGGLHIGNTGGGVGMIADHLRTAGGLGVRVRCGHHVTGLLGDARGVTGVSVLVDGEPTRIEAESVIVAAGSFEADPELRARHLGAGWRHAVVRGTPHNRGDLIEQAVALGALRGGDWASAHAVQWDAGAQHNSGNRELTNRFTRQSYPLGIIVDAAGERFADEGEDFRNYTYAKLGREILTRPGGVAFQLFDATTRPMLRTEEYEMPGVSHIEADTLPELARRAGIDADRLVATVTAFNDSIDEEVPFDPTVLDGRRASTTPPKSNWAVALRTPPFHAYPVACGITFAFGGLAATTRGQVRREGGGIVPGLFAVGEALGGLFSGNYPGGTGLAAGSVFGRRAGSIA</sequence>
<organism evidence="6 7">
    <name type="scientific">Jiangella asiatica</name>
    <dbReference type="NCBI Taxonomy" id="2530372"/>
    <lineage>
        <taxon>Bacteria</taxon>
        <taxon>Bacillati</taxon>
        <taxon>Actinomycetota</taxon>
        <taxon>Actinomycetes</taxon>
        <taxon>Jiangellales</taxon>
        <taxon>Jiangellaceae</taxon>
        <taxon>Jiangella</taxon>
    </lineage>
</organism>
<comment type="caution">
    <text evidence="6">The sequence shown here is derived from an EMBL/GenBank/DDBJ whole genome shotgun (WGS) entry which is preliminary data.</text>
</comment>
<dbReference type="SUPFAM" id="SSF56425">
    <property type="entry name" value="Succinate dehydrogenase/fumarate reductase flavoprotein, catalytic domain"/>
    <property type="match status" value="1"/>
</dbReference>
<dbReference type="Pfam" id="PF00890">
    <property type="entry name" value="FAD_binding_2"/>
    <property type="match status" value="1"/>
</dbReference>
<reference evidence="6 7" key="1">
    <citation type="submission" date="2019-03" db="EMBL/GenBank/DDBJ databases">
        <title>Draft genome sequences of novel Actinobacteria.</title>
        <authorList>
            <person name="Sahin N."/>
            <person name="Ay H."/>
            <person name="Saygin H."/>
        </authorList>
    </citation>
    <scope>NUCLEOTIDE SEQUENCE [LARGE SCALE GENOMIC DNA]</scope>
    <source>
        <strain evidence="6 7">5K138</strain>
    </source>
</reference>
<accession>A0A4R5D6G5</accession>
<dbReference type="FunCoup" id="A0A4R5D6G5">
    <property type="interactions" value="1"/>
</dbReference>
<dbReference type="InterPro" id="IPR027477">
    <property type="entry name" value="Succ_DH/fumarate_Rdtase_cat_sf"/>
</dbReference>
<evidence type="ECO:0000256" key="1">
    <source>
        <dbReference type="ARBA" id="ARBA00001974"/>
    </source>
</evidence>
<dbReference type="EMBL" id="SMKZ01000030">
    <property type="protein sequence ID" value="TDE07430.1"/>
    <property type="molecule type" value="Genomic_DNA"/>
</dbReference>
<gene>
    <name evidence="6" type="ORF">E1269_19530</name>
</gene>
<feature type="domain" description="FAD-dependent oxidoreductase 2 FAD-binding" evidence="5">
    <location>
        <begin position="7"/>
        <end position="471"/>
    </location>
</feature>
<evidence type="ECO:0000313" key="7">
    <source>
        <dbReference type="Proteomes" id="UP000294739"/>
    </source>
</evidence>
<evidence type="ECO:0000256" key="4">
    <source>
        <dbReference type="ARBA" id="ARBA00023002"/>
    </source>
</evidence>
<keyword evidence="2" id="KW-0285">Flavoprotein</keyword>
<dbReference type="PANTHER" id="PTHR43400">
    <property type="entry name" value="FUMARATE REDUCTASE"/>
    <property type="match status" value="1"/>
</dbReference>
<dbReference type="Gene3D" id="3.50.50.60">
    <property type="entry name" value="FAD/NAD(P)-binding domain"/>
    <property type="match status" value="1"/>
</dbReference>
<dbReference type="InterPro" id="IPR050315">
    <property type="entry name" value="FAD-oxidoreductase_2"/>
</dbReference>
<dbReference type="SUPFAM" id="SSF51905">
    <property type="entry name" value="FAD/NAD(P)-binding domain"/>
    <property type="match status" value="1"/>
</dbReference>
<protein>
    <submittedName>
        <fullName evidence="6">FAD-dependent oxidoreductase</fullName>
    </submittedName>
</protein>
<dbReference type="OrthoDB" id="9813348at2"/>
<dbReference type="PANTHER" id="PTHR43400:SF7">
    <property type="entry name" value="FAD-DEPENDENT OXIDOREDUCTASE 2 FAD BINDING DOMAIN-CONTAINING PROTEIN"/>
    <property type="match status" value="1"/>
</dbReference>
<comment type="cofactor">
    <cofactor evidence="1">
        <name>FAD</name>
        <dbReference type="ChEBI" id="CHEBI:57692"/>
    </cofactor>
</comment>
<keyword evidence="3" id="KW-0274">FAD</keyword>
<proteinExistence type="predicted"/>
<dbReference type="Gene3D" id="3.90.700.10">
    <property type="entry name" value="Succinate dehydrogenase/fumarate reductase flavoprotein, catalytic domain"/>
    <property type="match status" value="1"/>
</dbReference>
<dbReference type="AlphaFoldDB" id="A0A4R5D6G5"/>
<dbReference type="GO" id="GO:0033765">
    <property type="term" value="F:steroid dehydrogenase activity, acting on the CH-CH group of donors"/>
    <property type="evidence" value="ECO:0007669"/>
    <property type="project" value="UniProtKB-ARBA"/>
</dbReference>
<dbReference type="NCBIfam" id="NF006130">
    <property type="entry name" value="PRK08274.1"/>
    <property type="match status" value="1"/>
</dbReference>